<dbReference type="InterPro" id="IPR053182">
    <property type="entry name" value="YobU-like_regulator"/>
</dbReference>
<dbReference type="PANTHER" id="PTHR36444:SF2">
    <property type="entry name" value="TRANSCRIPTIONAL REGULATOR PROTEIN YOBU-RELATED"/>
    <property type="match status" value="1"/>
</dbReference>
<sequence length="162" mass="18827">MDIRTERKSAFKVIGMTLSVKLSEERKKKMITALHEEFNKRDHEINNRINPTIGYGIFIDPPNYNPETDPFKWIAGVEVDSISKPPEGMEGFEFPENLYAITTYQGSKGEAGNLYDKLYNWVSQSEYHIASNYGFEVYSDDFDDAELNHIKMELWFPIKKKS</sequence>
<dbReference type="EMBL" id="BORB01000017">
    <property type="protein sequence ID" value="GIN58006.1"/>
    <property type="molecule type" value="Genomic_DNA"/>
</dbReference>
<organism evidence="2 3">
    <name type="scientific">Lederbergia ruris</name>
    <dbReference type="NCBI Taxonomy" id="217495"/>
    <lineage>
        <taxon>Bacteria</taxon>
        <taxon>Bacillati</taxon>
        <taxon>Bacillota</taxon>
        <taxon>Bacilli</taxon>
        <taxon>Bacillales</taxon>
        <taxon>Bacillaceae</taxon>
        <taxon>Lederbergia</taxon>
    </lineage>
</organism>
<dbReference type="InterPro" id="IPR010499">
    <property type="entry name" value="AraC_E-bd"/>
</dbReference>
<proteinExistence type="predicted"/>
<dbReference type="SUPFAM" id="SSF55136">
    <property type="entry name" value="Probable bacterial effector-binding domain"/>
    <property type="match status" value="1"/>
</dbReference>
<dbReference type="Pfam" id="PF06445">
    <property type="entry name" value="GyrI-like"/>
    <property type="match status" value="1"/>
</dbReference>
<gene>
    <name evidence="2" type="ORF">J8TS2_23250</name>
</gene>
<dbReference type="PANTHER" id="PTHR36444">
    <property type="entry name" value="TRANSCRIPTIONAL REGULATOR PROTEIN YOBU-RELATED"/>
    <property type="match status" value="1"/>
</dbReference>
<dbReference type="RefSeq" id="WP_212966383.1">
    <property type="nucleotide sequence ID" value="NZ_BORB01000017.1"/>
</dbReference>
<reference evidence="2 3" key="1">
    <citation type="submission" date="2021-03" db="EMBL/GenBank/DDBJ databases">
        <title>Antimicrobial resistance genes in bacteria isolated from Japanese honey, and their potential for conferring macrolide and lincosamide resistance in the American foulbrood pathogen Paenibacillus larvae.</title>
        <authorList>
            <person name="Okamoto M."/>
            <person name="Kumagai M."/>
            <person name="Kanamori H."/>
            <person name="Takamatsu D."/>
        </authorList>
    </citation>
    <scope>NUCLEOTIDE SEQUENCE [LARGE SCALE GENOMIC DNA]</scope>
    <source>
        <strain evidence="2 3">J8TS2</strain>
    </source>
</reference>
<keyword evidence="3" id="KW-1185">Reference proteome</keyword>
<accession>A0ABQ4KKJ4</accession>
<name>A0ABQ4KKJ4_9BACI</name>
<dbReference type="Proteomes" id="UP000679950">
    <property type="component" value="Unassembled WGS sequence"/>
</dbReference>
<evidence type="ECO:0000259" key="1">
    <source>
        <dbReference type="SMART" id="SM00871"/>
    </source>
</evidence>
<protein>
    <recommendedName>
        <fullName evidence="1">AraC effector-binding domain-containing protein</fullName>
    </recommendedName>
</protein>
<comment type="caution">
    <text evidence="2">The sequence shown here is derived from an EMBL/GenBank/DDBJ whole genome shotgun (WGS) entry which is preliminary data.</text>
</comment>
<evidence type="ECO:0000313" key="2">
    <source>
        <dbReference type="EMBL" id="GIN58006.1"/>
    </source>
</evidence>
<dbReference type="InterPro" id="IPR029442">
    <property type="entry name" value="GyrI-like"/>
</dbReference>
<feature type="domain" description="AraC effector-binding" evidence="1">
    <location>
        <begin position="1"/>
        <end position="159"/>
    </location>
</feature>
<dbReference type="SMART" id="SM00871">
    <property type="entry name" value="AraC_E_bind"/>
    <property type="match status" value="1"/>
</dbReference>
<evidence type="ECO:0000313" key="3">
    <source>
        <dbReference type="Proteomes" id="UP000679950"/>
    </source>
</evidence>
<dbReference type="Gene3D" id="3.20.80.10">
    <property type="entry name" value="Regulatory factor, effector binding domain"/>
    <property type="match status" value="1"/>
</dbReference>
<dbReference type="InterPro" id="IPR011256">
    <property type="entry name" value="Reg_factor_effector_dom_sf"/>
</dbReference>